<keyword evidence="2" id="KW-1185">Reference proteome</keyword>
<dbReference type="EMBL" id="VUMT01000009">
    <property type="protein sequence ID" value="MSS63679.1"/>
    <property type="molecule type" value="Genomic_DNA"/>
</dbReference>
<evidence type="ECO:0000313" key="1">
    <source>
        <dbReference type="EMBL" id="MSS63679.1"/>
    </source>
</evidence>
<dbReference type="RefSeq" id="WP_154519090.1">
    <property type="nucleotide sequence ID" value="NZ_VUMT01000009.1"/>
</dbReference>
<reference evidence="1 2" key="1">
    <citation type="submission" date="2019-08" db="EMBL/GenBank/DDBJ databases">
        <title>In-depth cultivation of the pig gut microbiome towards novel bacterial diversity and tailored functional studies.</title>
        <authorList>
            <person name="Wylensek D."/>
            <person name="Hitch T.C.A."/>
            <person name="Clavel T."/>
        </authorList>
    </citation>
    <scope>NUCLEOTIDE SEQUENCE [LARGE SCALE GENOMIC DNA]</scope>
    <source>
        <strain evidence="1 2">WCA-693-APC-MOT-I</strain>
    </source>
</reference>
<sequence length="156" mass="18160">MDKYMEKLQKAMNNEGFVKLEPCGEVERTENDKRLQDIFDLGFQNGLEAGIKQMMDKIQKHCELGKPVMANGELFFFKTARQNLIDIMDDIDAEYGIERENKYIVPISMAHNNGKVEREVIIKTNKPETAMLIAIGDFEHNGWIVDKDYKHYKQLE</sequence>
<comment type="caution">
    <text evidence="1">The sequence shown here is derived from an EMBL/GenBank/DDBJ whole genome shotgun (WGS) entry which is preliminary data.</text>
</comment>
<proteinExistence type="predicted"/>
<accession>A0A6L5XYH8</accession>
<dbReference type="AlphaFoldDB" id="A0A6L5XYH8"/>
<protein>
    <submittedName>
        <fullName evidence="1">Uncharacterized protein</fullName>
    </submittedName>
</protein>
<name>A0A6L5XYH8_9FIRM</name>
<organism evidence="1 2">
    <name type="scientific">Velocimicrobium porci</name>
    <dbReference type="NCBI Taxonomy" id="2606634"/>
    <lineage>
        <taxon>Bacteria</taxon>
        <taxon>Bacillati</taxon>
        <taxon>Bacillota</taxon>
        <taxon>Clostridia</taxon>
        <taxon>Lachnospirales</taxon>
        <taxon>Lachnospiraceae</taxon>
        <taxon>Velocimicrobium</taxon>
    </lineage>
</organism>
<evidence type="ECO:0000313" key="2">
    <source>
        <dbReference type="Proteomes" id="UP000482209"/>
    </source>
</evidence>
<gene>
    <name evidence="1" type="ORF">FYJ58_07285</name>
</gene>
<dbReference type="Proteomes" id="UP000482209">
    <property type="component" value="Unassembled WGS sequence"/>
</dbReference>